<reference evidence="4" key="1">
    <citation type="journal article" date="2019" name="Int. J. Syst. Evol. Microbiol.">
        <title>The Global Catalogue of Microorganisms (GCM) 10K type strain sequencing project: providing services to taxonomists for standard genome sequencing and annotation.</title>
        <authorList>
            <consortium name="The Broad Institute Genomics Platform"/>
            <consortium name="The Broad Institute Genome Sequencing Center for Infectious Disease"/>
            <person name="Wu L."/>
            <person name="Ma J."/>
        </authorList>
    </citation>
    <scope>NUCLEOTIDE SEQUENCE [LARGE SCALE GENOMIC DNA]</scope>
    <source>
        <strain evidence="4">CGMCC 4.7645</strain>
    </source>
</reference>
<sequence length="272" mass="27250">MVQKAENSKEKGLKPAQVCASALAAVTAAFLGSTLGVAGTIAGAGVASVITTIGSEVYLRSLRRTREAARKTRMILAGPDTRLRQETRLLEPPPPPPNPLVRPDAPRPDDETVYLPRPGQGGASSEEPTVFLSPSTGDPTAVSSPSGAVRPKKPWGASRWMLAAGLSVVAFAVGILAITGFEALTGHAVSGGTGTTVGQLIQGPPPSAPATAPSSPATVTREPAGSSPPVSTTTTETSTTTTVSPGSSPATSTTSPPSSSVSAPSSAPPSSR</sequence>
<organism evidence="3 4">
    <name type="scientific">Amycolatopsis pigmentata</name>
    <dbReference type="NCBI Taxonomy" id="450801"/>
    <lineage>
        <taxon>Bacteria</taxon>
        <taxon>Bacillati</taxon>
        <taxon>Actinomycetota</taxon>
        <taxon>Actinomycetes</taxon>
        <taxon>Pseudonocardiales</taxon>
        <taxon>Pseudonocardiaceae</taxon>
        <taxon>Amycolatopsis</taxon>
    </lineage>
</organism>
<name>A0ABW5FXK5_9PSEU</name>
<evidence type="ECO:0000256" key="2">
    <source>
        <dbReference type="SAM" id="Phobius"/>
    </source>
</evidence>
<keyword evidence="2" id="KW-0472">Membrane</keyword>
<feature type="compositionally biased region" description="Polar residues" evidence="1">
    <location>
        <begin position="132"/>
        <end position="146"/>
    </location>
</feature>
<gene>
    <name evidence="3" type="ORF">ACFSXZ_14160</name>
</gene>
<keyword evidence="2" id="KW-1133">Transmembrane helix</keyword>
<feature type="region of interest" description="Disordered" evidence="1">
    <location>
        <begin position="78"/>
        <end position="153"/>
    </location>
</feature>
<evidence type="ECO:0000313" key="4">
    <source>
        <dbReference type="Proteomes" id="UP001597417"/>
    </source>
</evidence>
<keyword evidence="4" id="KW-1185">Reference proteome</keyword>
<proteinExistence type="predicted"/>
<feature type="region of interest" description="Disordered" evidence="1">
    <location>
        <begin position="195"/>
        <end position="272"/>
    </location>
</feature>
<feature type="compositionally biased region" description="Pro residues" evidence="1">
    <location>
        <begin position="91"/>
        <end position="100"/>
    </location>
</feature>
<evidence type="ECO:0000313" key="3">
    <source>
        <dbReference type="EMBL" id="MFD2417471.1"/>
    </source>
</evidence>
<comment type="caution">
    <text evidence="3">The sequence shown here is derived from an EMBL/GenBank/DDBJ whole genome shotgun (WGS) entry which is preliminary data.</text>
</comment>
<keyword evidence="2" id="KW-0812">Transmembrane</keyword>
<feature type="compositionally biased region" description="Low complexity" evidence="1">
    <location>
        <begin position="209"/>
        <end position="272"/>
    </location>
</feature>
<protein>
    <submittedName>
        <fullName evidence="3">Uncharacterized protein</fullName>
    </submittedName>
</protein>
<accession>A0ABW5FXK5</accession>
<feature type="transmembrane region" description="Helical" evidence="2">
    <location>
        <begin position="37"/>
        <end position="59"/>
    </location>
</feature>
<dbReference type="Proteomes" id="UP001597417">
    <property type="component" value="Unassembled WGS sequence"/>
</dbReference>
<dbReference type="EMBL" id="JBHUKR010000007">
    <property type="protein sequence ID" value="MFD2417471.1"/>
    <property type="molecule type" value="Genomic_DNA"/>
</dbReference>
<evidence type="ECO:0000256" key="1">
    <source>
        <dbReference type="SAM" id="MobiDB-lite"/>
    </source>
</evidence>
<feature type="transmembrane region" description="Helical" evidence="2">
    <location>
        <begin position="12"/>
        <end position="31"/>
    </location>
</feature>
<dbReference type="RefSeq" id="WP_378265259.1">
    <property type="nucleotide sequence ID" value="NZ_JBHUKR010000007.1"/>
</dbReference>
<feature type="transmembrane region" description="Helical" evidence="2">
    <location>
        <begin position="160"/>
        <end position="181"/>
    </location>
</feature>